<gene>
    <name evidence="2" type="ORF">J4557_38720</name>
</gene>
<dbReference type="EMBL" id="JAGEOK010000033">
    <property type="protein sequence ID" value="MBO2443476.1"/>
    <property type="molecule type" value="Genomic_DNA"/>
</dbReference>
<comment type="caution">
    <text evidence="2">The sequence shown here is derived from an EMBL/GenBank/DDBJ whole genome shotgun (WGS) entry which is preliminary data.</text>
</comment>
<name>A0ABS3RBD2_9ACTN</name>
<reference evidence="2 3" key="1">
    <citation type="submission" date="2021-03" db="EMBL/GenBank/DDBJ databases">
        <authorList>
            <person name="Kanchanasin P."/>
            <person name="Saeng-In P."/>
            <person name="Phongsopitanun W."/>
            <person name="Yuki M."/>
            <person name="Kudo T."/>
            <person name="Ohkuma M."/>
            <person name="Tanasupawat S."/>
        </authorList>
    </citation>
    <scope>NUCLEOTIDE SEQUENCE [LARGE SCALE GENOMIC DNA]</scope>
    <source>
        <strain evidence="2 3">L46</strain>
    </source>
</reference>
<evidence type="ECO:0000313" key="3">
    <source>
        <dbReference type="Proteomes" id="UP000666915"/>
    </source>
</evidence>
<dbReference type="SUPFAM" id="SSF50118">
    <property type="entry name" value="Cell growth inhibitor/plasmid maintenance toxic component"/>
    <property type="match status" value="1"/>
</dbReference>
<keyword evidence="3" id="KW-1185">Reference proteome</keyword>
<proteinExistence type="predicted"/>
<accession>A0ABS3RBD2</accession>
<dbReference type="RefSeq" id="WP_208271787.1">
    <property type="nucleotide sequence ID" value="NZ_BAAAGM010000026.1"/>
</dbReference>
<sequence length="30" mass="3197">MKANKGDRVIVRGHQVGEPTGKALILDVHG</sequence>
<organism evidence="2 3">
    <name type="scientific">Actinomadura nitritigenes</name>
    <dbReference type="NCBI Taxonomy" id="134602"/>
    <lineage>
        <taxon>Bacteria</taxon>
        <taxon>Bacillati</taxon>
        <taxon>Actinomycetota</taxon>
        <taxon>Actinomycetes</taxon>
        <taxon>Streptosporangiales</taxon>
        <taxon>Thermomonosporaceae</taxon>
        <taxon>Actinomadura</taxon>
    </lineage>
</organism>
<dbReference type="Pfam" id="PF08940">
    <property type="entry name" value="DUF1918"/>
    <property type="match status" value="1"/>
</dbReference>
<evidence type="ECO:0000313" key="2">
    <source>
        <dbReference type="EMBL" id="MBO2443476.1"/>
    </source>
</evidence>
<protein>
    <submittedName>
        <fullName evidence="2">DUF1918 domain-containing protein</fullName>
    </submittedName>
</protein>
<feature type="domain" description="DUF1918" evidence="1">
    <location>
        <begin position="1"/>
        <end position="30"/>
    </location>
</feature>
<evidence type="ECO:0000259" key="1">
    <source>
        <dbReference type="Pfam" id="PF08940"/>
    </source>
</evidence>
<dbReference type="Proteomes" id="UP000666915">
    <property type="component" value="Unassembled WGS sequence"/>
</dbReference>
<dbReference type="Gene3D" id="2.30.30.440">
    <property type="entry name" value="Domain of unknown function DUF1918"/>
    <property type="match status" value="1"/>
</dbReference>
<dbReference type="InterPro" id="IPR015035">
    <property type="entry name" value="DUF1918"/>
</dbReference>